<dbReference type="EMBL" id="VJMH01006035">
    <property type="protein sequence ID" value="KAF0691711.1"/>
    <property type="molecule type" value="Genomic_DNA"/>
</dbReference>
<gene>
    <name evidence="8" type="primary">Aste57867_17123</name>
    <name evidence="7" type="ORF">As57867_017064</name>
    <name evidence="8" type="ORF">ASTE57867_17123</name>
</gene>
<name>A0A485LAG2_9STRA</name>
<dbReference type="Gene3D" id="6.10.140.2220">
    <property type="match status" value="2"/>
</dbReference>
<evidence type="ECO:0000313" key="7">
    <source>
        <dbReference type="EMBL" id="KAF0691711.1"/>
    </source>
</evidence>
<evidence type="ECO:0000256" key="3">
    <source>
        <dbReference type="ARBA" id="ARBA00022833"/>
    </source>
</evidence>
<evidence type="ECO:0000313" key="8">
    <source>
        <dbReference type="EMBL" id="VFT93881.1"/>
    </source>
</evidence>
<proteinExistence type="predicted"/>
<evidence type="ECO:0000256" key="4">
    <source>
        <dbReference type="PROSITE-ProRule" id="PRU00134"/>
    </source>
</evidence>
<keyword evidence="9" id="KW-1185">Reference proteome</keyword>
<dbReference type="Pfam" id="PF01753">
    <property type="entry name" value="zf-MYND"/>
    <property type="match status" value="2"/>
</dbReference>
<dbReference type="Proteomes" id="UP000332933">
    <property type="component" value="Unassembled WGS sequence"/>
</dbReference>
<evidence type="ECO:0000256" key="1">
    <source>
        <dbReference type="ARBA" id="ARBA00022723"/>
    </source>
</evidence>
<dbReference type="EMBL" id="CAADRA010006056">
    <property type="protein sequence ID" value="VFT93881.1"/>
    <property type="molecule type" value="Genomic_DNA"/>
</dbReference>
<feature type="region of interest" description="Disordered" evidence="5">
    <location>
        <begin position="175"/>
        <end position="204"/>
    </location>
</feature>
<feature type="region of interest" description="Disordered" evidence="5">
    <location>
        <begin position="85"/>
        <end position="108"/>
    </location>
</feature>
<dbReference type="GO" id="GO:0008270">
    <property type="term" value="F:zinc ion binding"/>
    <property type="evidence" value="ECO:0007669"/>
    <property type="project" value="UniProtKB-KW"/>
</dbReference>
<dbReference type="PROSITE" id="PS50865">
    <property type="entry name" value="ZF_MYND_2"/>
    <property type="match status" value="1"/>
</dbReference>
<keyword evidence="3" id="KW-0862">Zinc</keyword>
<feature type="domain" description="MYND-type" evidence="6">
    <location>
        <begin position="125"/>
        <end position="163"/>
    </location>
</feature>
<accession>A0A485LAG2</accession>
<evidence type="ECO:0000256" key="5">
    <source>
        <dbReference type="SAM" id="MobiDB-lite"/>
    </source>
</evidence>
<evidence type="ECO:0000259" key="6">
    <source>
        <dbReference type="PROSITE" id="PS50865"/>
    </source>
</evidence>
<dbReference type="SUPFAM" id="SSF144232">
    <property type="entry name" value="HIT/MYND zinc finger-like"/>
    <property type="match status" value="2"/>
</dbReference>
<protein>
    <submittedName>
        <fullName evidence="8">Aste57867_17123 protein</fullName>
    </submittedName>
</protein>
<dbReference type="InterPro" id="IPR002893">
    <property type="entry name" value="Znf_MYND"/>
</dbReference>
<keyword evidence="1" id="KW-0479">Metal-binding</keyword>
<keyword evidence="2 4" id="KW-0863">Zinc-finger</keyword>
<reference evidence="7" key="2">
    <citation type="submission" date="2019-06" db="EMBL/GenBank/DDBJ databases">
        <title>Genomics analysis of Aphanomyces spp. identifies a new class of oomycete effector associated with host adaptation.</title>
        <authorList>
            <person name="Gaulin E."/>
        </authorList>
    </citation>
    <scope>NUCLEOTIDE SEQUENCE</scope>
    <source>
        <strain evidence="7">CBS 578.67</strain>
    </source>
</reference>
<dbReference type="AlphaFoldDB" id="A0A485LAG2"/>
<organism evidence="8 9">
    <name type="scientific">Aphanomyces stellatus</name>
    <dbReference type="NCBI Taxonomy" id="120398"/>
    <lineage>
        <taxon>Eukaryota</taxon>
        <taxon>Sar</taxon>
        <taxon>Stramenopiles</taxon>
        <taxon>Oomycota</taxon>
        <taxon>Saprolegniomycetes</taxon>
        <taxon>Saprolegniales</taxon>
        <taxon>Verrucalvaceae</taxon>
        <taxon>Aphanomyces</taxon>
    </lineage>
</organism>
<reference evidence="8 9" key="1">
    <citation type="submission" date="2019-03" db="EMBL/GenBank/DDBJ databases">
        <authorList>
            <person name="Gaulin E."/>
            <person name="Dumas B."/>
        </authorList>
    </citation>
    <scope>NUCLEOTIDE SEQUENCE [LARGE SCALE GENOMIC DNA]</scope>
    <source>
        <strain evidence="8">CBS 568.67</strain>
    </source>
</reference>
<evidence type="ECO:0000313" key="9">
    <source>
        <dbReference type="Proteomes" id="UP000332933"/>
    </source>
</evidence>
<evidence type="ECO:0000256" key="2">
    <source>
        <dbReference type="ARBA" id="ARBA00022771"/>
    </source>
</evidence>
<sequence length="267" mass="29010">MLRRSVSSLEDERRFDALTKGTGAAKNTSPMMDTCVNCGKAGATFPCVGRCGGVLYCSTDCVLFHNQMHRTLCFTLRHVKRDEAADDENGDDLHTDDETETADDMDEDPLFMALRSTSATVRDCCAHCGKTKQMLPCLGRCGLVFYCSTECVLLDAPAHRKACFSSRLHDDKLESAVDDTSAPDEGRVKDDDDVDATATNDLPAPSPASISIPFALTKPPMAFATQRHTCAWGTPIDTDDDGLFAKFIVKQGACATCGSRRVVGFWV</sequence>